<evidence type="ECO:0000313" key="2">
    <source>
        <dbReference type="Proteomes" id="UP000287527"/>
    </source>
</evidence>
<dbReference type="Proteomes" id="UP000287527">
    <property type="component" value="Unassembled WGS sequence"/>
</dbReference>
<dbReference type="EMBL" id="SBII01000001">
    <property type="protein sequence ID" value="RWX03663.1"/>
    <property type="molecule type" value="Genomic_DNA"/>
</dbReference>
<gene>
    <name evidence="1" type="ORF">EPI11_01685</name>
</gene>
<dbReference type="CDD" id="cd20694">
    <property type="entry name" value="CdiI_Ct-like"/>
    <property type="match status" value="1"/>
</dbReference>
<dbReference type="InterPro" id="IPR049796">
    <property type="entry name" value="CdiI_Ct-like"/>
</dbReference>
<protein>
    <recommendedName>
        <fullName evidence="3">HEAT repeat domain-containing protein</fullName>
    </recommendedName>
</protein>
<name>A0A444HFK5_9FLAO</name>
<dbReference type="RefSeq" id="WP_128388218.1">
    <property type="nucleotide sequence ID" value="NZ_SBII01000001.1"/>
</dbReference>
<accession>A0A444HFK5</accession>
<comment type="caution">
    <text evidence="1">The sequence shown here is derived from an EMBL/GenBank/DDBJ whole genome shotgun (WGS) entry which is preliminary data.</text>
</comment>
<evidence type="ECO:0000313" key="1">
    <source>
        <dbReference type="EMBL" id="RWX03663.1"/>
    </source>
</evidence>
<evidence type="ECO:0008006" key="3">
    <source>
        <dbReference type="Google" id="ProtNLM"/>
    </source>
</evidence>
<dbReference type="AlphaFoldDB" id="A0A444HFK5"/>
<sequence length="109" mass="12405">MIYDNYLFKSKEEVIGLLNTGSSENIITALIGAVNGIDDWFWLEGLCLNYLHHTDFWVSKTAINSLGDIARIHKVLNVEKVLSELKLIKENKLSGLIRETVLDIELFVK</sequence>
<keyword evidence="2" id="KW-1185">Reference proteome</keyword>
<reference evidence="1 2" key="1">
    <citation type="submission" date="2019-01" db="EMBL/GenBank/DDBJ databases">
        <title>Flavobacterium sp. nov.,isolated from freshwater.</title>
        <authorList>
            <person name="Zhang R."/>
            <person name="Du Z.-J."/>
        </authorList>
    </citation>
    <scope>NUCLEOTIDE SEQUENCE [LARGE SCALE GENOMIC DNA]</scope>
    <source>
        <strain evidence="1 2">1E403</strain>
    </source>
</reference>
<dbReference type="OrthoDB" id="1454357at2"/>
<proteinExistence type="predicted"/>
<organism evidence="1 2">
    <name type="scientific">Flavobacterium cerinum</name>
    <dbReference type="NCBI Taxonomy" id="2502784"/>
    <lineage>
        <taxon>Bacteria</taxon>
        <taxon>Pseudomonadati</taxon>
        <taxon>Bacteroidota</taxon>
        <taxon>Flavobacteriia</taxon>
        <taxon>Flavobacteriales</taxon>
        <taxon>Flavobacteriaceae</taxon>
        <taxon>Flavobacterium</taxon>
    </lineage>
</organism>